<dbReference type="OrthoDB" id="9803578at2"/>
<keyword evidence="1" id="KW-0378">Hydrolase</keyword>
<gene>
    <name evidence="1" type="ORF">SAMN03080594_10436</name>
</gene>
<dbReference type="Proteomes" id="UP000184406">
    <property type="component" value="Unassembled WGS sequence"/>
</dbReference>
<dbReference type="PANTHER" id="PTHR48098">
    <property type="entry name" value="ENTEROCHELIN ESTERASE-RELATED"/>
    <property type="match status" value="1"/>
</dbReference>
<keyword evidence="2" id="KW-1185">Reference proteome</keyword>
<dbReference type="InterPro" id="IPR029058">
    <property type="entry name" value="AB_hydrolase_fold"/>
</dbReference>
<protein>
    <submittedName>
        <fullName evidence="1">S-formylglutathione hydrolase FrmB</fullName>
    </submittedName>
</protein>
<dbReference type="GO" id="GO:0016747">
    <property type="term" value="F:acyltransferase activity, transferring groups other than amino-acyl groups"/>
    <property type="evidence" value="ECO:0007669"/>
    <property type="project" value="TreeGrafter"/>
</dbReference>
<dbReference type="AlphaFoldDB" id="A0A1M5BFD9"/>
<reference evidence="2" key="1">
    <citation type="submission" date="2016-11" db="EMBL/GenBank/DDBJ databases">
        <authorList>
            <person name="Varghese N."/>
            <person name="Submissions S."/>
        </authorList>
    </citation>
    <scope>NUCLEOTIDE SEQUENCE [LARGE SCALE GENOMIC DNA]</scope>
    <source>
        <strain evidence="2">DSM 17539</strain>
    </source>
</reference>
<dbReference type="GO" id="GO:0016787">
    <property type="term" value="F:hydrolase activity"/>
    <property type="evidence" value="ECO:0007669"/>
    <property type="project" value="UniProtKB-KW"/>
</dbReference>
<dbReference type="InterPro" id="IPR000801">
    <property type="entry name" value="Esterase-like"/>
</dbReference>
<dbReference type="PANTHER" id="PTHR48098:SF1">
    <property type="entry name" value="DIACYLGLYCEROL ACYLTRANSFERASE_MYCOLYLTRANSFERASE AG85A"/>
    <property type="match status" value="1"/>
</dbReference>
<accession>A0A1M5BFD9</accession>
<dbReference type="RefSeq" id="WP_072862142.1">
    <property type="nucleotide sequence ID" value="NZ_FQUX01000004.1"/>
</dbReference>
<name>A0A1M5BFD9_9FLAO</name>
<dbReference type="Pfam" id="PF00756">
    <property type="entry name" value="Esterase"/>
    <property type="match status" value="1"/>
</dbReference>
<evidence type="ECO:0000313" key="2">
    <source>
        <dbReference type="Proteomes" id="UP000184406"/>
    </source>
</evidence>
<dbReference type="SUPFAM" id="SSF53474">
    <property type="entry name" value="alpha/beta-Hydrolases"/>
    <property type="match status" value="1"/>
</dbReference>
<organism evidence="1 2">
    <name type="scientific">Arenibacter palladensis</name>
    <dbReference type="NCBI Taxonomy" id="237373"/>
    <lineage>
        <taxon>Bacteria</taxon>
        <taxon>Pseudomonadati</taxon>
        <taxon>Bacteroidota</taxon>
        <taxon>Flavobacteriia</taxon>
        <taxon>Flavobacteriales</taxon>
        <taxon>Flavobacteriaceae</taxon>
        <taxon>Arenibacter</taxon>
    </lineage>
</organism>
<dbReference type="InterPro" id="IPR050583">
    <property type="entry name" value="Mycobacterial_A85_antigen"/>
</dbReference>
<sequence>MKVRLFLTLGVVLFTVLGAFASQLDTLKVTSKSMGKSIANLVILPDGYTGQKQGYPVLYLLHGAVGDHTDWVTKVSAIRDYADKYNMIIVCPDGSRTSWYFDSPVDPSMRYETYVSNELVEAVDKKYNTLANRKSRAITGLSMGGHGAFYLAFKHQEVYGAAGSMSGGLDIRPFPENWDLSQRLGDYAVNRGIWEDNTVINMVYLLKKDNLKLIFDCGINDFFYDANNRMHQKLMERNIPHDYIERPGSHNWDYWANAIQYQLLFFDSFFKS</sequence>
<proteinExistence type="predicted"/>
<dbReference type="EMBL" id="FQUX01000004">
    <property type="protein sequence ID" value="SHF41224.1"/>
    <property type="molecule type" value="Genomic_DNA"/>
</dbReference>
<dbReference type="Gene3D" id="3.40.50.1820">
    <property type="entry name" value="alpha/beta hydrolase"/>
    <property type="match status" value="1"/>
</dbReference>
<evidence type="ECO:0000313" key="1">
    <source>
        <dbReference type="EMBL" id="SHF41224.1"/>
    </source>
</evidence>